<comment type="caution">
    <text evidence="3">The sequence shown here is derived from an EMBL/GenBank/DDBJ whole genome shotgun (WGS) entry which is preliminary data.</text>
</comment>
<evidence type="ECO:0000256" key="1">
    <source>
        <dbReference type="ARBA" id="ARBA00022705"/>
    </source>
</evidence>
<dbReference type="EMBL" id="LAZR01015843">
    <property type="protein sequence ID" value="KKM07113.1"/>
    <property type="molecule type" value="Genomic_DNA"/>
</dbReference>
<sequence length="611" mass="69691">MIKDSLLQCGYPTTTLVLDAETYFDQDYSLSKLSTYEYVADDRFEILGWAVKYEDQPSHFIGDIANLRDDWKNFTIVMHNAPFDALILAMKYGIYLPFIIDTLDLARHVEPRWGNALAALCERYGLPAKGDTKQFKGLHHGDFTDDQWVALKEYATNDAEREYDLLGLLLPKLSNPAFELRIAEYTRNLFIKPTLHFSMSRSVDLEEQMEAEIQKALKQVDTTEKIIRSEAGFKALLVEGFDGDVRELPMKQGKLKPLLAIAKTDPGYNYLLTHPNKRIRQLMEARVASKSWPMHIKRVGKLGAMFKAAGDRMPIPLKYCGAHTGRWSGNEGINTQNFTARGHVLANQVRTLIEAPKGFVLIIMDQSQIEARILDWLAEQNDMLRAFAEGRQIYCEFASKLTGHRIRKPKKTDGKVVAEWYGSYRQMGKIGILGAGYGMGVDRCLEYAKNTYHIDLTHAEAERIIKLYRRTHAMVVLFWNKIEKAFRLATQNPGQAYELAHGLRFMREDDATVIQLPSTRRLYYTRAKIEGTTRNPQITMPNPAKDGPHTIRMWGGYLAENIVQATSRDTLAEVILKVEALGLRVPMTVHDDISVVVPEDQVELWKPQIED</sequence>
<dbReference type="InterPro" id="IPR036397">
    <property type="entry name" value="RNaseH_sf"/>
</dbReference>
<dbReference type="InterPro" id="IPR002562">
    <property type="entry name" value="3'-5'_exonuclease_dom"/>
</dbReference>
<dbReference type="InterPro" id="IPR001098">
    <property type="entry name" value="DNA-dir_DNA_pol_A_palm_dom"/>
</dbReference>
<dbReference type="SUPFAM" id="SSF53098">
    <property type="entry name" value="Ribonuclease H-like"/>
    <property type="match status" value="1"/>
</dbReference>
<dbReference type="Gene3D" id="1.10.150.20">
    <property type="entry name" value="5' to 3' exonuclease, C-terminal subdomain"/>
    <property type="match status" value="1"/>
</dbReference>
<dbReference type="PANTHER" id="PTHR10133:SF27">
    <property type="entry name" value="DNA POLYMERASE NU"/>
    <property type="match status" value="1"/>
</dbReference>
<evidence type="ECO:0000259" key="2">
    <source>
        <dbReference type="SMART" id="SM00482"/>
    </source>
</evidence>
<name>A0A0F9K7F6_9ZZZZ</name>
<feature type="domain" description="DNA-directed DNA polymerase family A palm" evidence="2">
    <location>
        <begin position="346"/>
        <end position="601"/>
    </location>
</feature>
<reference evidence="3" key="1">
    <citation type="journal article" date="2015" name="Nature">
        <title>Complex archaea that bridge the gap between prokaryotes and eukaryotes.</title>
        <authorList>
            <person name="Spang A."/>
            <person name="Saw J.H."/>
            <person name="Jorgensen S.L."/>
            <person name="Zaremba-Niedzwiedzka K."/>
            <person name="Martijn J."/>
            <person name="Lind A.E."/>
            <person name="van Eijk R."/>
            <person name="Schleper C."/>
            <person name="Guy L."/>
            <person name="Ettema T.J."/>
        </authorList>
    </citation>
    <scope>NUCLEOTIDE SEQUENCE</scope>
</reference>
<dbReference type="AlphaFoldDB" id="A0A0F9K7F6"/>
<dbReference type="GO" id="GO:0006302">
    <property type="term" value="P:double-strand break repair"/>
    <property type="evidence" value="ECO:0007669"/>
    <property type="project" value="TreeGrafter"/>
</dbReference>
<keyword evidence="1" id="KW-0235">DNA replication</keyword>
<feature type="non-terminal residue" evidence="3">
    <location>
        <position position="611"/>
    </location>
</feature>
<dbReference type="InterPro" id="IPR002298">
    <property type="entry name" value="DNA_polymerase_A"/>
</dbReference>
<dbReference type="Pfam" id="PF00476">
    <property type="entry name" value="DNA_pol_A"/>
    <property type="match status" value="1"/>
</dbReference>
<dbReference type="InterPro" id="IPR012337">
    <property type="entry name" value="RNaseH-like_sf"/>
</dbReference>
<dbReference type="Pfam" id="PF01612">
    <property type="entry name" value="DNA_pol_A_exo1"/>
    <property type="match status" value="1"/>
</dbReference>
<dbReference type="GO" id="GO:0006261">
    <property type="term" value="P:DNA-templated DNA replication"/>
    <property type="evidence" value="ECO:0007669"/>
    <property type="project" value="InterPro"/>
</dbReference>
<protein>
    <recommendedName>
        <fullName evidence="2">DNA-directed DNA polymerase family A palm domain-containing protein</fullName>
    </recommendedName>
</protein>
<accession>A0A0F9K7F6</accession>
<dbReference type="Gene3D" id="3.30.420.10">
    <property type="entry name" value="Ribonuclease H-like superfamily/Ribonuclease H"/>
    <property type="match status" value="1"/>
</dbReference>
<dbReference type="Gene3D" id="3.30.70.370">
    <property type="match status" value="1"/>
</dbReference>
<proteinExistence type="predicted"/>
<dbReference type="GO" id="GO:0003677">
    <property type="term" value="F:DNA binding"/>
    <property type="evidence" value="ECO:0007669"/>
    <property type="project" value="InterPro"/>
</dbReference>
<dbReference type="GO" id="GO:0008408">
    <property type="term" value="F:3'-5' exonuclease activity"/>
    <property type="evidence" value="ECO:0007669"/>
    <property type="project" value="InterPro"/>
</dbReference>
<gene>
    <name evidence="3" type="ORF">LCGC14_1737230</name>
</gene>
<organism evidence="3">
    <name type="scientific">marine sediment metagenome</name>
    <dbReference type="NCBI Taxonomy" id="412755"/>
    <lineage>
        <taxon>unclassified sequences</taxon>
        <taxon>metagenomes</taxon>
        <taxon>ecological metagenomes</taxon>
    </lineage>
</organism>
<dbReference type="PANTHER" id="PTHR10133">
    <property type="entry name" value="DNA POLYMERASE I"/>
    <property type="match status" value="1"/>
</dbReference>
<dbReference type="SUPFAM" id="SSF56672">
    <property type="entry name" value="DNA/RNA polymerases"/>
    <property type="match status" value="1"/>
</dbReference>
<evidence type="ECO:0000313" key="3">
    <source>
        <dbReference type="EMBL" id="KKM07113.1"/>
    </source>
</evidence>
<dbReference type="GO" id="GO:0003887">
    <property type="term" value="F:DNA-directed DNA polymerase activity"/>
    <property type="evidence" value="ECO:0007669"/>
    <property type="project" value="InterPro"/>
</dbReference>
<dbReference type="InterPro" id="IPR043502">
    <property type="entry name" value="DNA/RNA_pol_sf"/>
</dbReference>
<dbReference type="SMART" id="SM00482">
    <property type="entry name" value="POLAc"/>
    <property type="match status" value="1"/>
</dbReference>